<name>A0A6J4JFU9_9ACTN</name>
<gene>
    <name evidence="2" type="ORF">AVDCRST_MAG41-3407</name>
</gene>
<evidence type="ECO:0000256" key="1">
    <source>
        <dbReference type="SAM" id="MobiDB-lite"/>
    </source>
</evidence>
<dbReference type="AlphaFoldDB" id="A0A6J4JFU9"/>
<feature type="compositionally biased region" description="Basic residues" evidence="1">
    <location>
        <begin position="67"/>
        <end position="78"/>
    </location>
</feature>
<feature type="compositionally biased region" description="Low complexity" evidence="1">
    <location>
        <begin position="9"/>
        <end position="18"/>
    </location>
</feature>
<protein>
    <submittedName>
        <fullName evidence="2">Transcriptional regulator, PadR family</fullName>
    </submittedName>
</protein>
<reference evidence="2" key="1">
    <citation type="submission" date="2020-02" db="EMBL/GenBank/DDBJ databases">
        <authorList>
            <person name="Meier V. D."/>
        </authorList>
    </citation>
    <scope>NUCLEOTIDE SEQUENCE</scope>
    <source>
        <strain evidence="2">AVDCRST_MAG41</strain>
    </source>
</reference>
<accession>A0A6J4JFU9</accession>
<feature type="non-terminal residue" evidence="2">
    <location>
        <position position="78"/>
    </location>
</feature>
<feature type="compositionally biased region" description="Gly residues" evidence="1">
    <location>
        <begin position="32"/>
        <end position="56"/>
    </location>
</feature>
<evidence type="ECO:0000313" key="2">
    <source>
        <dbReference type="EMBL" id="CAA9279460.1"/>
    </source>
</evidence>
<organism evidence="2">
    <name type="scientific">uncultured Mycobacteriales bacterium</name>
    <dbReference type="NCBI Taxonomy" id="581187"/>
    <lineage>
        <taxon>Bacteria</taxon>
        <taxon>Bacillati</taxon>
        <taxon>Actinomycetota</taxon>
        <taxon>Actinomycetes</taxon>
        <taxon>Mycobacteriales</taxon>
        <taxon>environmental samples</taxon>
    </lineage>
</organism>
<sequence>AAGGHHAGDAGADPAQGPGRRRRRPGLDAGAGRAGLPGRGGDPLAGPLRGPGGPGPAAGTRTDRGRDRGRRARGGGPM</sequence>
<feature type="non-terminal residue" evidence="2">
    <location>
        <position position="1"/>
    </location>
</feature>
<dbReference type="EMBL" id="CADCTP010000314">
    <property type="protein sequence ID" value="CAA9279460.1"/>
    <property type="molecule type" value="Genomic_DNA"/>
</dbReference>
<feature type="region of interest" description="Disordered" evidence="1">
    <location>
        <begin position="1"/>
        <end position="78"/>
    </location>
</feature>
<proteinExistence type="predicted"/>